<protein>
    <recommendedName>
        <fullName evidence="5">Pep3/Vps18 RING C-terminal domain-containing protein</fullName>
    </recommendedName>
</protein>
<dbReference type="Pfam" id="PF26148">
    <property type="entry name" value="VPS18_RING_C"/>
    <property type="match status" value="1"/>
</dbReference>
<dbReference type="PANTHER" id="PTHR23323">
    <property type="entry name" value="VACUOLAR PROTEIN SORTING-ASSOCIATED PROTEIN"/>
    <property type="match status" value="1"/>
</dbReference>
<dbReference type="CDD" id="cd16689">
    <property type="entry name" value="RING-H2_Vps18"/>
    <property type="match status" value="1"/>
</dbReference>
<dbReference type="PANTHER" id="PTHR23323:SF26">
    <property type="entry name" value="VACUOLAR PROTEIN SORTING-ASSOCIATED PROTEIN 18 HOMOLOG"/>
    <property type="match status" value="1"/>
</dbReference>
<evidence type="ECO:0000313" key="6">
    <source>
        <dbReference type="EMBL" id="KAJ8288868.1"/>
    </source>
</evidence>
<dbReference type="GO" id="GO:0030674">
    <property type="term" value="F:protein-macromolecule adaptor activity"/>
    <property type="evidence" value="ECO:0007669"/>
    <property type="project" value="TreeGrafter"/>
</dbReference>
<evidence type="ECO:0000256" key="3">
    <source>
        <dbReference type="ARBA" id="ARBA00022771"/>
    </source>
</evidence>
<keyword evidence="2" id="KW-0479">Metal-binding</keyword>
<organism evidence="6 7">
    <name type="scientific">Conger conger</name>
    <name type="common">Conger eel</name>
    <name type="synonym">Muraena conger</name>
    <dbReference type="NCBI Taxonomy" id="82655"/>
    <lineage>
        <taxon>Eukaryota</taxon>
        <taxon>Metazoa</taxon>
        <taxon>Chordata</taxon>
        <taxon>Craniata</taxon>
        <taxon>Vertebrata</taxon>
        <taxon>Euteleostomi</taxon>
        <taxon>Actinopterygii</taxon>
        <taxon>Neopterygii</taxon>
        <taxon>Teleostei</taxon>
        <taxon>Anguilliformes</taxon>
        <taxon>Congridae</taxon>
        <taxon>Conger</taxon>
    </lineage>
</organism>
<gene>
    <name evidence="6" type="ORF">COCON_G00015270</name>
</gene>
<dbReference type="Proteomes" id="UP001152803">
    <property type="component" value="Unassembled WGS sequence"/>
</dbReference>
<dbReference type="GO" id="GO:0007032">
    <property type="term" value="P:endosome organization"/>
    <property type="evidence" value="ECO:0007669"/>
    <property type="project" value="TreeGrafter"/>
</dbReference>
<proteinExistence type="predicted"/>
<dbReference type="OrthoDB" id="1845386at2759"/>
<dbReference type="GO" id="GO:0030897">
    <property type="term" value="C:HOPS complex"/>
    <property type="evidence" value="ECO:0007669"/>
    <property type="project" value="TreeGrafter"/>
</dbReference>
<dbReference type="EMBL" id="JAFJMO010000001">
    <property type="protein sequence ID" value="KAJ8288868.1"/>
    <property type="molecule type" value="Genomic_DNA"/>
</dbReference>
<keyword evidence="7" id="KW-1185">Reference proteome</keyword>
<feature type="domain" description="Pep3/Vps18 RING C-terminal" evidence="5">
    <location>
        <begin position="25"/>
        <end position="132"/>
    </location>
</feature>
<dbReference type="GO" id="GO:0008270">
    <property type="term" value="F:zinc ion binding"/>
    <property type="evidence" value="ECO:0007669"/>
    <property type="project" value="UniProtKB-KW"/>
</dbReference>
<evidence type="ECO:0000313" key="7">
    <source>
        <dbReference type="Proteomes" id="UP001152803"/>
    </source>
</evidence>
<keyword evidence="3" id="KW-0863">Zinc-finger</keyword>
<dbReference type="SUPFAM" id="SSF57850">
    <property type="entry name" value="RING/U-box"/>
    <property type="match status" value="1"/>
</dbReference>
<reference evidence="6" key="1">
    <citation type="journal article" date="2023" name="Science">
        <title>Genome structures resolve the early diversification of teleost fishes.</title>
        <authorList>
            <person name="Parey E."/>
            <person name="Louis A."/>
            <person name="Montfort J."/>
            <person name="Bouchez O."/>
            <person name="Roques C."/>
            <person name="Iampietro C."/>
            <person name="Lluch J."/>
            <person name="Castinel A."/>
            <person name="Donnadieu C."/>
            <person name="Desvignes T."/>
            <person name="Floi Bucao C."/>
            <person name="Jouanno E."/>
            <person name="Wen M."/>
            <person name="Mejri S."/>
            <person name="Dirks R."/>
            <person name="Jansen H."/>
            <person name="Henkel C."/>
            <person name="Chen W.J."/>
            <person name="Zahm M."/>
            <person name="Cabau C."/>
            <person name="Klopp C."/>
            <person name="Thompson A.W."/>
            <person name="Robinson-Rechavi M."/>
            <person name="Braasch I."/>
            <person name="Lecointre G."/>
            <person name="Bobe J."/>
            <person name="Postlethwait J.H."/>
            <person name="Berthelot C."/>
            <person name="Roest Crollius H."/>
            <person name="Guiguen Y."/>
        </authorList>
    </citation>
    <scope>NUCLEOTIDE SEQUENCE</scope>
    <source>
        <strain evidence="6">Concon-B</strain>
    </source>
</reference>
<accession>A0A9Q1I9I9</accession>
<evidence type="ECO:0000259" key="5">
    <source>
        <dbReference type="Pfam" id="PF26148"/>
    </source>
</evidence>
<evidence type="ECO:0000256" key="4">
    <source>
        <dbReference type="ARBA" id="ARBA00022833"/>
    </source>
</evidence>
<evidence type="ECO:0000256" key="1">
    <source>
        <dbReference type="ARBA" id="ARBA00004492"/>
    </source>
</evidence>
<comment type="caution">
    <text evidence="6">The sequence shown here is derived from an EMBL/GenBank/DDBJ whole genome shotgun (WGS) entry which is preliminary data.</text>
</comment>
<dbReference type="AlphaFoldDB" id="A0A9Q1I9I9"/>
<dbReference type="GO" id="GO:0006904">
    <property type="term" value="P:vesicle docking involved in exocytosis"/>
    <property type="evidence" value="ECO:0007669"/>
    <property type="project" value="TreeGrafter"/>
</dbReference>
<comment type="subcellular location">
    <subcellularLocation>
        <location evidence="1">Late endosome membrane</location>
        <topology evidence="1">Peripheral membrane protein</topology>
        <orientation evidence="1">Cytoplasmic side</orientation>
    </subcellularLocation>
</comment>
<dbReference type="GO" id="GO:0031902">
    <property type="term" value="C:late endosome membrane"/>
    <property type="evidence" value="ECO:0007669"/>
    <property type="project" value="UniProtKB-SubCell"/>
</dbReference>
<dbReference type="GO" id="GO:0048284">
    <property type="term" value="P:organelle fusion"/>
    <property type="evidence" value="ECO:0007669"/>
    <property type="project" value="TreeGrafter"/>
</dbReference>
<evidence type="ECO:0000256" key="2">
    <source>
        <dbReference type="ARBA" id="ARBA00022723"/>
    </source>
</evidence>
<name>A0A9Q1I9I9_CONCO</name>
<sequence length="257" mass="28300">MEEATESAKHIREDIQEMRNKYGVVESQEKCAACDFPLLNRPFYLFLCRHMFHYDCLFQEVSPHLSTYKQAKLEELQKKLAAASQPTKARHRLKEDEAVNLGKGQLSREQIKSDIDDIVAGECVYCGDLMIKSIDKPFIDPQKLRFSSAPPEGSVAPGPAPGSLSAPCSECICAGLPAVSSPQARLLIEEEAKDSGSASLHVAKDLCWSFGNGFSLSITAGEDIAQSTLFNGKLKGYHPKGMNWLSSVYMRASVQLP</sequence>
<keyword evidence="4" id="KW-0862">Zinc</keyword>
<dbReference type="GO" id="GO:0008333">
    <property type="term" value="P:endosome to lysosome transport"/>
    <property type="evidence" value="ECO:0007669"/>
    <property type="project" value="TreeGrafter"/>
</dbReference>
<dbReference type="InterPro" id="IPR058919">
    <property type="entry name" value="Pep3/Vps18_RING_C"/>
</dbReference>
<dbReference type="GO" id="GO:0007040">
    <property type="term" value="P:lysosome organization"/>
    <property type="evidence" value="ECO:0007669"/>
    <property type="project" value="TreeGrafter"/>
</dbReference>